<evidence type="ECO:0000313" key="1">
    <source>
        <dbReference type="EMBL" id="GFD05567.1"/>
    </source>
</evidence>
<dbReference type="EMBL" id="BKCJ011219177">
    <property type="protein sequence ID" value="GFD05567.1"/>
    <property type="molecule type" value="Genomic_DNA"/>
</dbReference>
<name>A0A699T5R0_TANCI</name>
<proteinExistence type="predicted"/>
<dbReference type="AlphaFoldDB" id="A0A699T5R0"/>
<feature type="non-terminal residue" evidence="1">
    <location>
        <position position="1"/>
    </location>
</feature>
<reference evidence="1" key="1">
    <citation type="journal article" date="2019" name="Sci. Rep.">
        <title>Draft genome of Tanacetum cinerariifolium, the natural source of mosquito coil.</title>
        <authorList>
            <person name="Yamashiro T."/>
            <person name="Shiraishi A."/>
            <person name="Satake H."/>
            <person name="Nakayama K."/>
        </authorList>
    </citation>
    <scope>NUCLEOTIDE SEQUENCE</scope>
</reference>
<organism evidence="1">
    <name type="scientific">Tanacetum cinerariifolium</name>
    <name type="common">Dalmatian daisy</name>
    <name type="synonym">Chrysanthemum cinerariifolium</name>
    <dbReference type="NCBI Taxonomy" id="118510"/>
    <lineage>
        <taxon>Eukaryota</taxon>
        <taxon>Viridiplantae</taxon>
        <taxon>Streptophyta</taxon>
        <taxon>Embryophyta</taxon>
        <taxon>Tracheophyta</taxon>
        <taxon>Spermatophyta</taxon>
        <taxon>Magnoliopsida</taxon>
        <taxon>eudicotyledons</taxon>
        <taxon>Gunneridae</taxon>
        <taxon>Pentapetalae</taxon>
        <taxon>asterids</taxon>
        <taxon>campanulids</taxon>
        <taxon>Asterales</taxon>
        <taxon>Asteraceae</taxon>
        <taxon>Asteroideae</taxon>
        <taxon>Anthemideae</taxon>
        <taxon>Anthemidinae</taxon>
        <taxon>Tanacetum</taxon>
    </lineage>
</organism>
<comment type="caution">
    <text evidence="1">The sequence shown here is derived from an EMBL/GenBank/DDBJ whole genome shotgun (WGS) entry which is preliminary data.</text>
</comment>
<accession>A0A699T5R0</accession>
<sequence length="77" mass="8584">KQRHHEARRTETALRTVALDHGLLHAVQFALVLEVFDADQLLAVQRCHEGQAGIEAAVAQLLDLKERHDVQGTGQPR</sequence>
<gene>
    <name evidence="1" type="ORF">Tci_877536</name>
</gene>
<protein>
    <submittedName>
        <fullName evidence="1">Uncharacterized protein</fullName>
    </submittedName>
</protein>